<dbReference type="InterPro" id="IPR009056">
    <property type="entry name" value="Cyt_c-like_dom"/>
</dbReference>
<keyword evidence="3" id="KW-0408">Iron</keyword>
<evidence type="ECO:0000313" key="5">
    <source>
        <dbReference type="EMBL" id="SVB96036.1"/>
    </source>
</evidence>
<dbReference type="SUPFAM" id="SSF46626">
    <property type="entry name" value="Cytochrome c"/>
    <property type="match status" value="1"/>
</dbReference>
<protein>
    <recommendedName>
        <fullName evidence="4">Cytochrome c domain-containing protein</fullName>
    </recommendedName>
</protein>
<evidence type="ECO:0000256" key="2">
    <source>
        <dbReference type="ARBA" id="ARBA00022723"/>
    </source>
</evidence>
<dbReference type="AlphaFoldDB" id="A0A382I8T6"/>
<proteinExistence type="predicted"/>
<dbReference type="PROSITE" id="PS51007">
    <property type="entry name" value="CYTC"/>
    <property type="match status" value="1"/>
</dbReference>
<dbReference type="GO" id="GO:0020037">
    <property type="term" value="F:heme binding"/>
    <property type="evidence" value="ECO:0007669"/>
    <property type="project" value="InterPro"/>
</dbReference>
<accession>A0A382I8T6</accession>
<dbReference type="GO" id="GO:0046872">
    <property type="term" value="F:metal ion binding"/>
    <property type="evidence" value="ECO:0007669"/>
    <property type="project" value="UniProtKB-KW"/>
</dbReference>
<dbReference type="Gene3D" id="1.10.760.10">
    <property type="entry name" value="Cytochrome c-like domain"/>
    <property type="match status" value="2"/>
</dbReference>
<sequence>MIVSTLLFWYFGSVFPVWAEPEEIGANGCRECHRLSSKEKQSDKGPDLFYAGDKFYKNWLNKFLQSPTVIREVNVFSESDFLGKKHKASNPHVALAKEGAERVASFLMTLRLPNLEVGKVNKEPLSKGERAQTKMLFERSFGCISCHRALNLVGKVRGGVSGPSLVNSGLRLKPDWIFHWLKTPQ</sequence>
<reference evidence="5" key="1">
    <citation type="submission" date="2018-05" db="EMBL/GenBank/DDBJ databases">
        <authorList>
            <person name="Lanie J.A."/>
            <person name="Ng W.-L."/>
            <person name="Kazmierczak K.M."/>
            <person name="Andrzejewski T.M."/>
            <person name="Davidsen T.M."/>
            <person name="Wayne K.J."/>
            <person name="Tettelin H."/>
            <person name="Glass J.I."/>
            <person name="Rusch D."/>
            <person name="Podicherti R."/>
            <person name="Tsui H.-C.T."/>
            <person name="Winkler M.E."/>
        </authorList>
    </citation>
    <scope>NUCLEOTIDE SEQUENCE</scope>
</reference>
<feature type="domain" description="Cytochrome c" evidence="4">
    <location>
        <begin position="128"/>
        <end position="185"/>
    </location>
</feature>
<keyword evidence="1" id="KW-0349">Heme</keyword>
<organism evidence="5">
    <name type="scientific">marine metagenome</name>
    <dbReference type="NCBI Taxonomy" id="408172"/>
    <lineage>
        <taxon>unclassified sequences</taxon>
        <taxon>metagenomes</taxon>
        <taxon>ecological metagenomes</taxon>
    </lineage>
</organism>
<dbReference type="GO" id="GO:0009055">
    <property type="term" value="F:electron transfer activity"/>
    <property type="evidence" value="ECO:0007669"/>
    <property type="project" value="InterPro"/>
</dbReference>
<dbReference type="InterPro" id="IPR036909">
    <property type="entry name" value="Cyt_c-like_dom_sf"/>
</dbReference>
<evidence type="ECO:0000256" key="3">
    <source>
        <dbReference type="ARBA" id="ARBA00023004"/>
    </source>
</evidence>
<dbReference type="EMBL" id="UINC01065904">
    <property type="protein sequence ID" value="SVB96036.1"/>
    <property type="molecule type" value="Genomic_DNA"/>
</dbReference>
<evidence type="ECO:0000259" key="4">
    <source>
        <dbReference type="PROSITE" id="PS51007"/>
    </source>
</evidence>
<evidence type="ECO:0000256" key="1">
    <source>
        <dbReference type="ARBA" id="ARBA00022617"/>
    </source>
</evidence>
<feature type="non-terminal residue" evidence="5">
    <location>
        <position position="185"/>
    </location>
</feature>
<name>A0A382I8T6_9ZZZZ</name>
<keyword evidence="2" id="KW-0479">Metal-binding</keyword>
<gene>
    <name evidence="5" type="ORF">METZ01_LOCUS248890</name>
</gene>